<dbReference type="Proteomes" id="UP000317909">
    <property type="component" value="Chromosome"/>
</dbReference>
<dbReference type="KEGG" id="llh:I41_39990"/>
<dbReference type="AlphaFoldDB" id="A0A517U2F1"/>
<sequence>MNTEESDKSEGCEPIMFRRVVTTVVSGLLLASGSEASLPESSRDSPAFSTPSYWCAEETAADAWAFGAASLHDWSVSEGPAEGLSVDPAVSPAQMLYSPLMQPPAVRPPLRTPATVQRPALRSATTLGLASVPYMIGDTGAGSCIAFDGLVTADLAHPTLACSRLNISEANSPLPTDRVYWSYRHFENASTISAYQFSETLNLDQHTLAWENTFWDRTGSLEIRVPIQHQMQSDIFSIIAPDFGVVDPLVSDSGGREVALGNVSAIFKMLLTERERFALSGGVGFTLPTARDVNYQLAVDGEVTFPNSPGVTADEAVAFQAVFANETVYISPFLAWVYAPPARWFHQGFMQVEVAANPSRVTVDGDGATLFLDSGGNPIGFYDYFTPVPVRADLFSQSLMRLNLGWGYIFSQNLKPDRYRRVAGLFELHYTTTLQDANLSNIPLTTQSSVGTVPLQTITIGNQDNRVDILNAAAGVSIDVGNWVFTNGVVAPIQNCCGFDFEYNTQVQRRF</sequence>
<gene>
    <name evidence="1" type="ORF">I41_39990</name>
</gene>
<organism evidence="1 2">
    <name type="scientific">Lacipirellula limnantheis</name>
    <dbReference type="NCBI Taxonomy" id="2528024"/>
    <lineage>
        <taxon>Bacteria</taxon>
        <taxon>Pseudomonadati</taxon>
        <taxon>Planctomycetota</taxon>
        <taxon>Planctomycetia</taxon>
        <taxon>Pirellulales</taxon>
        <taxon>Lacipirellulaceae</taxon>
        <taxon>Lacipirellula</taxon>
    </lineage>
</organism>
<keyword evidence="2" id="KW-1185">Reference proteome</keyword>
<dbReference type="RefSeq" id="WP_210421002.1">
    <property type="nucleotide sequence ID" value="NZ_CP036339.1"/>
</dbReference>
<name>A0A517U2F1_9BACT</name>
<dbReference type="EMBL" id="CP036339">
    <property type="protein sequence ID" value="QDT74797.1"/>
    <property type="molecule type" value="Genomic_DNA"/>
</dbReference>
<accession>A0A517U2F1</accession>
<reference evidence="1 2" key="1">
    <citation type="submission" date="2019-02" db="EMBL/GenBank/DDBJ databases">
        <title>Deep-cultivation of Planctomycetes and their phenomic and genomic characterization uncovers novel biology.</title>
        <authorList>
            <person name="Wiegand S."/>
            <person name="Jogler M."/>
            <person name="Boedeker C."/>
            <person name="Pinto D."/>
            <person name="Vollmers J."/>
            <person name="Rivas-Marin E."/>
            <person name="Kohn T."/>
            <person name="Peeters S.H."/>
            <person name="Heuer A."/>
            <person name="Rast P."/>
            <person name="Oberbeckmann S."/>
            <person name="Bunk B."/>
            <person name="Jeske O."/>
            <person name="Meyerdierks A."/>
            <person name="Storesund J.E."/>
            <person name="Kallscheuer N."/>
            <person name="Luecker S."/>
            <person name="Lage O.M."/>
            <person name="Pohl T."/>
            <person name="Merkel B.J."/>
            <person name="Hornburger P."/>
            <person name="Mueller R.-W."/>
            <person name="Bruemmer F."/>
            <person name="Labrenz M."/>
            <person name="Spormann A.M."/>
            <person name="Op den Camp H."/>
            <person name="Overmann J."/>
            <person name="Amann R."/>
            <person name="Jetten M.S.M."/>
            <person name="Mascher T."/>
            <person name="Medema M.H."/>
            <person name="Devos D.P."/>
            <person name="Kaster A.-K."/>
            <person name="Ovreas L."/>
            <person name="Rohde M."/>
            <person name="Galperin M.Y."/>
            <person name="Jogler C."/>
        </authorList>
    </citation>
    <scope>NUCLEOTIDE SEQUENCE [LARGE SCALE GENOMIC DNA]</scope>
    <source>
        <strain evidence="1 2">I41</strain>
    </source>
</reference>
<evidence type="ECO:0000313" key="1">
    <source>
        <dbReference type="EMBL" id="QDT74797.1"/>
    </source>
</evidence>
<proteinExistence type="predicted"/>
<protein>
    <submittedName>
        <fullName evidence="1">Uncharacterized protein</fullName>
    </submittedName>
</protein>
<evidence type="ECO:0000313" key="2">
    <source>
        <dbReference type="Proteomes" id="UP000317909"/>
    </source>
</evidence>